<organism evidence="2 3">
    <name type="scientific">Caenorhabditis angaria</name>
    <dbReference type="NCBI Taxonomy" id="860376"/>
    <lineage>
        <taxon>Eukaryota</taxon>
        <taxon>Metazoa</taxon>
        <taxon>Ecdysozoa</taxon>
        <taxon>Nematoda</taxon>
        <taxon>Chromadorea</taxon>
        <taxon>Rhabditida</taxon>
        <taxon>Rhabditina</taxon>
        <taxon>Rhabditomorpha</taxon>
        <taxon>Rhabditoidea</taxon>
        <taxon>Rhabditidae</taxon>
        <taxon>Peloderinae</taxon>
        <taxon>Caenorhabditis</taxon>
    </lineage>
</organism>
<name>A0A9P1J4L4_9PELO</name>
<feature type="compositionally biased region" description="Low complexity" evidence="1">
    <location>
        <begin position="211"/>
        <end position="222"/>
    </location>
</feature>
<feature type="region of interest" description="Disordered" evidence="1">
    <location>
        <begin position="176"/>
        <end position="260"/>
    </location>
</feature>
<keyword evidence="3" id="KW-1185">Reference proteome</keyword>
<protein>
    <submittedName>
        <fullName evidence="2">Uncharacterized protein</fullName>
    </submittedName>
</protein>
<feature type="compositionally biased region" description="Basic and acidic residues" evidence="1">
    <location>
        <begin position="1"/>
        <end position="27"/>
    </location>
</feature>
<comment type="caution">
    <text evidence="2">The sequence shown here is derived from an EMBL/GenBank/DDBJ whole genome shotgun (WGS) entry which is preliminary data.</text>
</comment>
<reference evidence="2" key="1">
    <citation type="submission" date="2022-11" db="EMBL/GenBank/DDBJ databases">
        <authorList>
            <person name="Kikuchi T."/>
        </authorList>
    </citation>
    <scope>NUCLEOTIDE SEQUENCE</scope>
    <source>
        <strain evidence="2">PS1010</strain>
    </source>
</reference>
<evidence type="ECO:0000313" key="2">
    <source>
        <dbReference type="EMBL" id="CAI5456451.1"/>
    </source>
</evidence>
<feature type="region of interest" description="Disordered" evidence="1">
    <location>
        <begin position="1"/>
        <end position="44"/>
    </location>
</feature>
<dbReference type="Proteomes" id="UP001152747">
    <property type="component" value="Unassembled WGS sequence"/>
</dbReference>
<evidence type="ECO:0000256" key="1">
    <source>
        <dbReference type="SAM" id="MobiDB-lite"/>
    </source>
</evidence>
<gene>
    <name evidence="2" type="ORF">CAMP_LOCUS19088</name>
</gene>
<proteinExistence type="predicted"/>
<dbReference type="EMBL" id="CANHGI010000006">
    <property type="protein sequence ID" value="CAI5456451.1"/>
    <property type="molecule type" value="Genomic_DNA"/>
</dbReference>
<sequence length="260" mass="30491">MAGDKRNNEKKDEKEKSNDKGKKDGQRNKKPTKFVPTKDQAQRQTQAVLNGLTREQYTDITVVNGVVRKECRKRVPSESEKDFEERKRNKRWADELKEKQRQRVFYDRAAKNGKNFDETKHRRTEYYKPLDPCGLSRESLNLMDGYGIRRNLDVEKLKEKKVDMNIFKFWEQWDQKEEKERKRKEKENEKNRENTQGNDNEGGESIGNVETAANTSTAGNAGCSDAEEQPTQQEQDDEYDDDFDAGAPSTSDFRGQRRRH</sequence>
<evidence type="ECO:0000313" key="3">
    <source>
        <dbReference type="Proteomes" id="UP001152747"/>
    </source>
</evidence>
<dbReference type="AlphaFoldDB" id="A0A9P1J4L4"/>
<feature type="region of interest" description="Disordered" evidence="1">
    <location>
        <begin position="73"/>
        <end position="98"/>
    </location>
</feature>
<accession>A0A9P1J4L4</accession>
<feature type="compositionally biased region" description="Basic and acidic residues" evidence="1">
    <location>
        <begin position="176"/>
        <end position="193"/>
    </location>
</feature>
<feature type="compositionally biased region" description="Acidic residues" evidence="1">
    <location>
        <begin position="234"/>
        <end position="244"/>
    </location>
</feature>